<gene>
    <name evidence="1" type="ORF">DWZ34_17180</name>
</gene>
<dbReference type="Pfam" id="PF07799">
    <property type="entry name" value="DUF1643"/>
    <property type="match status" value="1"/>
</dbReference>
<sequence>MKYENVTMKGNANEFRFSLTKEGDRKLVVFGVNPSTANEQIADLTITKVMGFAERNGFDGFIMLNLYPQRCTNPKSLDKEIDEELQRKNLEAIRLSVGDMKEPIILLGFGDTINLRPYLKRCLKEIIDILAPNNPQWKNVGTLTKNGNPRHLSRVGYITFSDFNMQEYISTYL</sequence>
<dbReference type="EMBL" id="QRQK01000058">
    <property type="protein sequence ID" value="RHM91396.1"/>
    <property type="molecule type" value="Genomic_DNA"/>
</dbReference>
<protein>
    <submittedName>
        <fullName evidence="1">DUF1643 domain-containing protein</fullName>
    </submittedName>
</protein>
<accession>A0A415SRF0</accession>
<evidence type="ECO:0000313" key="1">
    <source>
        <dbReference type="EMBL" id="RHM91396.1"/>
    </source>
</evidence>
<name>A0A415SRF0_9BACT</name>
<dbReference type="Proteomes" id="UP000285109">
    <property type="component" value="Unassembled WGS sequence"/>
</dbReference>
<evidence type="ECO:0000313" key="2">
    <source>
        <dbReference type="Proteomes" id="UP000285109"/>
    </source>
</evidence>
<proteinExistence type="predicted"/>
<comment type="caution">
    <text evidence="1">The sequence shown here is derived from an EMBL/GenBank/DDBJ whole genome shotgun (WGS) entry which is preliminary data.</text>
</comment>
<organism evidence="1 2">
    <name type="scientific">Phocaeicola plebeius</name>
    <dbReference type="NCBI Taxonomy" id="310297"/>
    <lineage>
        <taxon>Bacteria</taxon>
        <taxon>Pseudomonadati</taxon>
        <taxon>Bacteroidota</taxon>
        <taxon>Bacteroidia</taxon>
        <taxon>Bacteroidales</taxon>
        <taxon>Bacteroidaceae</taxon>
        <taxon>Phocaeicola</taxon>
    </lineage>
</organism>
<reference evidence="1 2" key="1">
    <citation type="submission" date="2018-08" db="EMBL/GenBank/DDBJ databases">
        <title>A genome reference for cultivated species of the human gut microbiota.</title>
        <authorList>
            <person name="Zou Y."/>
            <person name="Xue W."/>
            <person name="Luo G."/>
        </authorList>
    </citation>
    <scope>NUCLEOTIDE SEQUENCE [LARGE SCALE GENOMIC DNA]</scope>
    <source>
        <strain evidence="1 2">AF31-28B-AC</strain>
    </source>
</reference>
<dbReference type="InterPro" id="IPR012441">
    <property type="entry name" value="DUF1643"/>
</dbReference>
<dbReference type="AlphaFoldDB" id="A0A415SRF0"/>
<dbReference type="RefSeq" id="WP_118495000.1">
    <property type="nucleotide sequence ID" value="NZ_QRQK01000058.1"/>
</dbReference>